<feature type="domain" description="MYND-type" evidence="5">
    <location>
        <begin position="230"/>
        <end position="269"/>
    </location>
</feature>
<accession>A0AAD2Q4F0</accession>
<dbReference type="Pfam" id="PF01753">
    <property type="entry name" value="zf-MYND"/>
    <property type="match status" value="1"/>
</dbReference>
<evidence type="ECO:0000256" key="3">
    <source>
        <dbReference type="ARBA" id="ARBA00022833"/>
    </source>
</evidence>
<keyword evidence="1" id="KW-0479">Metal-binding</keyword>
<gene>
    <name evidence="6" type="ORF">MYCIT1_LOCUS18883</name>
</gene>
<organism evidence="6 7">
    <name type="scientific">Mycena citricolor</name>
    <dbReference type="NCBI Taxonomy" id="2018698"/>
    <lineage>
        <taxon>Eukaryota</taxon>
        <taxon>Fungi</taxon>
        <taxon>Dikarya</taxon>
        <taxon>Basidiomycota</taxon>
        <taxon>Agaricomycotina</taxon>
        <taxon>Agaricomycetes</taxon>
        <taxon>Agaricomycetidae</taxon>
        <taxon>Agaricales</taxon>
        <taxon>Marasmiineae</taxon>
        <taxon>Mycenaceae</taxon>
        <taxon>Mycena</taxon>
    </lineage>
</organism>
<keyword evidence="2 4" id="KW-0863">Zinc-finger</keyword>
<dbReference type="SUPFAM" id="SSF144232">
    <property type="entry name" value="HIT/MYND zinc finger-like"/>
    <property type="match status" value="1"/>
</dbReference>
<evidence type="ECO:0000256" key="4">
    <source>
        <dbReference type="PROSITE-ProRule" id="PRU00134"/>
    </source>
</evidence>
<evidence type="ECO:0000313" key="6">
    <source>
        <dbReference type="EMBL" id="CAK5272907.1"/>
    </source>
</evidence>
<keyword evidence="7" id="KW-1185">Reference proteome</keyword>
<dbReference type="SUPFAM" id="SSF48452">
    <property type="entry name" value="TPR-like"/>
    <property type="match status" value="1"/>
</dbReference>
<protein>
    <recommendedName>
        <fullName evidence="5">MYND-type domain-containing protein</fullName>
    </recommendedName>
</protein>
<evidence type="ECO:0000256" key="1">
    <source>
        <dbReference type="ARBA" id="ARBA00022723"/>
    </source>
</evidence>
<evidence type="ECO:0000256" key="2">
    <source>
        <dbReference type="ARBA" id="ARBA00022771"/>
    </source>
</evidence>
<dbReference type="InterPro" id="IPR011990">
    <property type="entry name" value="TPR-like_helical_dom_sf"/>
</dbReference>
<dbReference type="PROSITE" id="PS50865">
    <property type="entry name" value="ZF_MYND_2"/>
    <property type="match status" value="1"/>
</dbReference>
<dbReference type="EMBL" id="CAVNYO010000188">
    <property type="protein sequence ID" value="CAK5272907.1"/>
    <property type="molecule type" value="Genomic_DNA"/>
</dbReference>
<dbReference type="InterPro" id="IPR002893">
    <property type="entry name" value="Znf_MYND"/>
</dbReference>
<sequence>MARKSGIMLYNEAHDHFAAGRIRETIDCYRRAIIQIVANENIHQQVGNQLPPTHASELLVFIWQNMVSFFNRSAHEGFTQENYPEAYELIYAYRPTSTLSSHPNFKGSPAKLKLLKAMQIIAGLTLGLMAWEKGDRPTAAKRYKESLDAAAAYPTFTGESAAETNLDRGVALNVKQMKDNLAILVSRDVVLAGKHSGRKQVLELRNSRVAEDGTLEPQKTFTVSTDPCGREGCGKRGVGYKRCGGCKKVTYCGPECQKLDWKARHKIACRLQAKE</sequence>
<reference evidence="6" key="1">
    <citation type="submission" date="2023-11" db="EMBL/GenBank/DDBJ databases">
        <authorList>
            <person name="De Vega J J."/>
            <person name="De Vega J J."/>
        </authorList>
    </citation>
    <scope>NUCLEOTIDE SEQUENCE</scope>
</reference>
<dbReference type="GO" id="GO:0008270">
    <property type="term" value="F:zinc ion binding"/>
    <property type="evidence" value="ECO:0007669"/>
    <property type="project" value="UniProtKB-KW"/>
</dbReference>
<name>A0AAD2Q4F0_9AGAR</name>
<keyword evidence="3" id="KW-0862">Zinc</keyword>
<dbReference type="AlphaFoldDB" id="A0AAD2Q4F0"/>
<proteinExistence type="predicted"/>
<comment type="caution">
    <text evidence="6">The sequence shown here is derived from an EMBL/GenBank/DDBJ whole genome shotgun (WGS) entry which is preliminary data.</text>
</comment>
<evidence type="ECO:0000259" key="5">
    <source>
        <dbReference type="PROSITE" id="PS50865"/>
    </source>
</evidence>
<dbReference type="Proteomes" id="UP001295794">
    <property type="component" value="Unassembled WGS sequence"/>
</dbReference>
<evidence type="ECO:0000313" key="7">
    <source>
        <dbReference type="Proteomes" id="UP001295794"/>
    </source>
</evidence>
<dbReference type="Gene3D" id="6.10.140.2220">
    <property type="match status" value="1"/>
</dbReference>